<evidence type="ECO:0000313" key="2">
    <source>
        <dbReference type="EMBL" id="QPI52938.1"/>
    </source>
</evidence>
<evidence type="ECO:0000259" key="1">
    <source>
        <dbReference type="Pfam" id="PF14213"/>
    </source>
</evidence>
<evidence type="ECO:0000313" key="3">
    <source>
        <dbReference type="Proteomes" id="UP000662888"/>
    </source>
</evidence>
<feature type="domain" description="DUF4325" evidence="1">
    <location>
        <begin position="27"/>
        <end position="85"/>
    </location>
</feature>
<sequence>METMNFSIAKQYSLTPAGRYLSDGPFSGERFREEILLPALRGGKRISVDLDGAVGFGSSFLEEAFGGLVRAGLHETELRQKLVIKAGMKTYLDRVWRYIKEAQERAGAN</sequence>
<accession>A0AA49AAS0</accession>
<reference evidence="2 3" key="1">
    <citation type="submission" date="2020-11" db="EMBL/GenBank/DDBJ databases">
        <authorList>
            <person name="Sun Q."/>
        </authorList>
    </citation>
    <scope>NUCLEOTIDE SEQUENCE [LARGE SCALE GENOMIC DNA]</scope>
    <source>
        <strain evidence="2 3">P8398</strain>
    </source>
</reference>
<keyword evidence="3" id="KW-1185">Reference proteome</keyword>
<protein>
    <submittedName>
        <fullName evidence="2">STAS-like domain-containing protein</fullName>
    </submittedName>
</protein>
<dbReference type="RefSeq" id="WP_229522278.1">
    <property type="nucleotide sequence ID" value="NZ_CP065053.1"/>
</dbReference>
<organism evidence="2 3">
    <name type="scientific">Massilia antarctica</name>
    <dbReference type="NCBI Taxonomy" id="2765360"/>
    <lineage>
        <taxon>Bacteria</taxon>
        <taxon>Pseudomonadati</taxon>
        <taxon>Pseudomonadota</taxon>
        <taxon>Betaproteobacteria</taxon>
        <taxon>Burkholderiales</taxon>
        <taxon>Oxalobacteraceae</taxon>
        <taxon>Telluria group</taxon>
        <taxon>Massilia</taxon>
    </lineage>
</organism>
<proteinExistence type="predicted"/>
<dbReference type="Proteomes" id="UP000662888">
    <property type="component" value="Chromosome"/>
</dbReference>
<dbReference type="Pfam" id="PF14213">
    <property type="entry name" value="DUF4325"/>
    <property type="match status" value="1"/>
</dbReference>
<dbReference type="EMBL" id="CP065053">
    <property type="protein sequence ID" value="QPI52938.1"/>
    <property type="molecule type" value="Genomic_DNA"/>
</dbReference>
<gene>
    <name evidence="2" type="ORF">IV454_16455</name>
</gene>
<dbReference type="InterPro" id="IPR025474">
    <property type="entry name" value="DUF4325"/>
</dbReference>
<name>A0AA49AAS0_9BURK</name>